<evidence type="ECO:0000313" key="4">
    <source>
        <dbReference type="EMBL" id="RSL90276.1"/>
    </source>
</evidence>
<dbReference type="InterPro" id="IPR001138">
    <property type="entry name" value="Zn2Cys6_DnaBD"/>
</dbReference>
<dbReference type="PROSITE" id="PS00463">
    <property type="entry name" value="ZN2_CY6_FUNGAL_1"/>
    <property type="match status" value="1"/>
</dbReference>
<gene>
    <name evidence="4" type="ORF">CEP52_014624</name>
</gene>
<feature type="region of interest" description="Disordered" evidence="2">
    <location>
        <begin position="131"/>
        <end position="166"/>
    </location>
</feature>
<dbReference type="InterPro" id="IPR053181">
    <property type="entry name" value="EcdB-like_regulator"/>
</dbReference>
<protein>
    <recommendedName>
        <fullName evidence="3">Zn(2)-C6 fungal-type domain-containing protein</fullName>
    </recommendedName>
</protein>
<dbReference type="PROSITE" id="PS50048">
    <property type="entry name" value="ZN2_CY6_FUNGAL_2"/>
    <property type="match status" value="1"/>
</dbReference>
<name>A0A428SKJ7_9HYPO</name>
<dbReference type="GO" id="GO:0008270">
    <property type="term" value="F:zinc ion binding"/>
    <property type="evidence" value="ECO:0007669"/>
    <property type="project" value="InterPro"/>
</dbReference>
<dbReference type="CDD" id="cd12148">
    <property type="entry name" value="fungal_TF_MHR"/>
    <property type="match status" value="1"/>
</dbReference>
<evidence type="ECO:0000256" key="1">
    <source>
        <dbReference type="ARBA" id="ARBA00023242"/>
    </source>
</evidence>
<dbReference type="EMBL" id="NKCK01000233">
    <property type="protein sequence ID" value="RSL90276.1"/>
    <property type="molecule type" value="Genomic_DNA"/>
</dbReference>
<dbReference type="PANTHER" id="PTHR47785">
    <property type="entry name" value="ZN(II)2CYS6 TRANSCRIPTION FACTOR (EUROFUNG)-RELATED-RELATED"/>
    <property type="match status" value="1"/>
</dbReference>
<keyword evidence="5" id="KW-1185">Reference proteome</keyword>
<sequence length="397" mass="43654">MESTPRAPSDGSSPGQRQTRQSRIKKRVSVACDTCRRRKTKCDGAKPECKFCKDLGKKCVYAAPRGALTRYPTEERNVPTRLAQLEALVTQLTHNAFDEIGCGLNDLDSGHQRPDALDVPHVDTTPISAAEETTHTSPLGVPPQPEAPYQSFEPSEPTPESVWHPPYVEDARATPSVFPYGSNNISLTNLVGISTAPELSMPGHESLTGVRSGTSDHPVIHTAPGRIPRLEYSSLAACFKSEMLSGNHLLQTFEQEEAEVSIHDDELDDSTIHRLQQSYFSRVNPWFPVIDECSSWPESFAQAEMSNFRGNDIQSALVLLVLALGNIAEEGVKPTTDPDTVLATRLFNKAFLCVMAKGLQTDLHIIQCYILITYGPPNPYSRFCRLSGYLQDGLSNG</sequence>
<dbReference type="Proteomes" id="UP000287144">
    <property type="component" value="Unassembled WGS sequence"/>
</dbReference>
<dbReference type="SUPFAM" id="SSF57701">
    <property type="entry name" value="Zn2/Cys6 DNA-binding domain"/>
    <property type="match status" value="1"/>
</dbReference>
<feature type="domain" description="Zn(2)-C6 fungal-type" evidence="3">
    <location>
        <begin position="31"/>
        <end position="61"/>
    </location>
</feature>
<feature type="compositionally biased region" description="Polar residues" evidence="2">
    <location>
        <begin position="10"/>
        <end position="19"/>
    </location>
</feature>
<dbReference type="InterPro" id="IPR036864">
    <property type="entry name" value="Zn2-C6_fun-type_DNA-bd_sf"/>
</dbReference>
<keyword evidence="1" id="KW-0539">Nucleus</keyword>
<dbReference type="SMART" id="SM00066">
    <property type="entry name" value="GAL4"/>
    <property type="match status" value="1"/>
</dbReference>
<comment type="caution">
    <text evidence="4">The sequence shown here is derived from an EMBL/GenBank/DDBJ whole genome shotgun (WGS) entry which is preliminary data.</text>
</comment>
<dbReference type="Gene3D" id="4.10.240.10">
    <property type="entry name" value="Zn(2)-C6 fungal-type DNA-binding domain"/>
    <property type="match status" value="1"/>
</dbReference>
<feature type="region of interest" description="Disordered" evidence="2">
    <location>
        <begin position="1"/>
        <end position="25"/>
    </location>
</feature>
<dbReference type="AlphaFoldDB" id="A0A428SKJ7"/>
<evidence type="ECO:0000256" key="2">
    <source>
        <dbReference type="SAM" id="MobiDB-lite"/>
    </source>
</evidence>
<dbReference type="STRING" id="1325735.A0A428SKJ7"/>
<organism evidence="4 5">
    <name type="scientific">Fusarium oligoseptatum</name>
    <dbReference type="NCBI Taxonomy" id="2604345"/>
    <lineage>
        <taxon>Eukaryota</taxon>
        <taxon>Fungi</taxon>
        <taxon>Dikarya</taxon>
        <taxon>Ascomycota</taxon>
        <taxon>Pezizomycotina</taxon>
        <taxon>Sordariomycetes</taxon>
        <taxon>Hypocreomycetidae</taxon>
        <taxon>Hypocreales</taxon>
        <taxon>Nectriaceae</taxon>
        <taxon>Fusarium</taxon>
        <taxon>Fusarium solani species complex</taxon>
    </lineage>
</organism>
<dbReference type="Pfam" id="PF00172">
    <property type="entry name" value="Zn_clus"/>
    <property type="match status" value="1"/>
</dbReference>
<accession>A0A428SKJ7</accession>
<evidence type="ECO:0000313" key="5">
    <source>
        <dbReference type="Proteomes" id="UP000287144"/>
    </source>
</evidence>
<proteinExistence type="predicted"/>
<evidence type="ECO:0000259" key="3">
    <source>
        <dbReference type="PROSITE" id="PS50048"/>
    </source>
</evidence>
<dbReference type="GO" id="GO:0000981">
    <property type="term" value="F:DNA-binding transcription factor activity, RNA polymerase II-specific"/>
    <property type="evidence" value="ECO:0007669"/>
    <property type="project" value="InterPro"/>
</dbReference>
<reference evidence="4 5" key="1">
    <citation type="submission" date="2017-06" db="EMBL/GenBank/DDBJ databases">
        <title>Comparative genomic analysis of Ambrosia Fusariam Clade fungi.</title>
        <authorList>
            <person name="Stajich J.E."/>
            <person name="Carrillo J."/>
            <person name="Kijimoto T."/>
            <person name="Eskalen A."/>
            <person name="O'Donnell K."/>
            <person name="Kasson M."/>
        </authorList>
    </citation>
    <scope>NUCLEOTIDE SEQUENCE [LARGE SCALE GENOMIC DNA]</scope>
    <source>
        <strain evidence="4 5">NRRL62579</strain>
    </source>
</reference>
<dbReference type="CDD" id="cd00067">
    <property type="entry name" value="GAL4"/>
    <property type="match status" value="1"/>
</dbReference>